<keyword evidence="2" id="KW-1185">Reference proteome</keyword>
<name>A0ABS3DQ51_9BACT</name>
<evidence type="ECO:0000313" key="1">
    <source>
        <dbReference type="EMBL" id="MBN8233378.1"/>
    </source>
</evidence>
<dbReference type="EMBL" id="JAFIMU010000017">
    <property type="protein sequence ID" value="MBN8233378.1"/>
    <property type="molecule type" value="Genomic_DNA"/>
</dbReference>
<sequence length="71" mass="7319">MSNVKSIIQNMSGETRARAEAFASAKGLSLEAAVASQLEVELTESDLSGVVGGLQAIENVELPDGTEVIEG</sequence>
<gene>
    <name evidence="1" type="ORF">JYK02_38260</name>
</gene>
<organism evidence="1 2">
    <name type="scientific">Corallococcus macrosporus</name>
    <dbReference type="NCBI Taxonomy" id="35"/>
    <lineage>
        <taxon>Bacteria</taxon>
        <taxon>Pseudomonadati</taxon>
        <taxon>Myxococcota</taxon>
        <taxon>Myxococcia</taxon>
        <taxon>Myxococcales</taxon>
        <taxon>Cystobacterineae</taxon>
        <taxon>Myxococcaceae</taxon>
        <taxon>Corallococcus</taxon>
    </lineage>
</organism>
<protein>
    <submittedName>
        <fullName evidence="1">Uncharacterized protein</fullName>
    </submittedName>
</protein>
<comment type="caution">
    <text evidence="1">The sequence shown here is derived from an EMBL/GenBank/DDBJ whole genome shotgun (WGS) entry which is preliminary data.</text>
</comment>
<proteinExistence type="predicted"/>
<accession>A0ABS3DQ51</accession>
<dbReference type="Proteomes" id="UP000664052">
    <property type="component" value="Unassembled WGS sequence"/>
</dbReference>
<dbReference type="RefSeq" id="WP_207057902.1">
    <property type="nucleotide sequence ID" value="NZ_JAFIMU010000017.1"/>
</dbReference>
<reference evidence="1 2" key="1">
    <citation type="submission" date="2021-02" db="EMBL/GenBank/DDBJ databases">
        <title>De Novo genome assembly of isolated myxobacteria.</title>
        <authorList>
            <person name="Stevens D.C."/>
        </authorList>
    </citation>
    <scope>NUCLEOTIDE SEQUENCE [LARGE SCALE GENOMIC DNA]</scope>
    <source>
        <strain evidence="1 2">ATCC 29039</strain>
    </source>
</reference>
<evidence type="ECO:0000313" key="2">
    <source>
        <dbReference type="Proteomes" id="UP000664052"/>
    </source>
</evidence>